<sequence length="41" mass="4927">MKSRHCCFNDNTQRIRLIITNRNSTHSIYPIIHTEKNKLKT</sequence>
<dbReference type="EMBL" id="GGEC01033111">
    <property type="protein sequence ID" value="MBX13595.1"/>
    <property type="molecule type" value="Transcribed_RNA"/>
</dbReference>
<protein>
    <submittedName>
        <fullName evidence="1">Uncharacterized protein</fullName>
    </submittedName>
</protein>
<name>A0A2P2L6N7_RHIMU</name>
<dbReference type="AlphaFoldDB" id="A0A2P2L6N7"/>
<organism evidence="1">
    <name type="scientific">Rhizophora mucronata</name>
    <name type="common">Asiatic mangrove</name>
    <dbReference type="NCBI Taxonomy" id="61149"/>
    <lineage>
        <taxon>Eukaryota</taxon>
        <taxon>Viridiplantae</taxon>
        <taxon>Streptophyta</taxon>
        <taxon>Embryophyta</taxon>
        <taxon>Tracheophyta</taxon>
        <taxon>Spermatophyta</taxon>
        <taxon>Magnoliopsida</taxon>
        <taxon>eudicotyledons</taxon>
        <taxon>Gunneridae</taxon>
        <taxon>Pentapetalae</taxon>
        <taxon>rosids</taxon>
        <taxon>fabids</taxon>
        <taxon>Malpighiales</taxon>
        <taxon>Rhizophoraceae</taxon>
        <taxon>Rhizophora</taxon>
    </lineage>
</organism>
<proteinExistence type="predicted"/>
<reference evidence="1" key="1">
    <citation type="submission" date="2018-02" db="EMBL/GenBank/DDBJ databases">
        <title>Rhizophora mucronata_Transcriptome.</title>
        <authorList>
            <person name="Meera S.P."/>
            <person name="Sreeshan A."/>
            <person name="Augustine A."/>
        </authorList>
    </citation>
    <scope>NUCLEOTIDE SEQUENCE</scope>
    <source>
        <tissue evidence="1">Leaf</tissue>
    </source>
</reference>
<evidence type="ECO:0000313" key="1">
    <source>
        <dbReference type="EMBL" id="MBX13595.1"/>
    </source>
</evidence>
<accession>A0A2P2L6N7</accession>